<organism evidence="1 2">
    <name type="scientific">Trichuris trichiura</name>
    <name type="common">Whipworm</name>
    <name type="synonym">Trichocephalus trichiurus</name>
    <dbReference type="NCBI Taxonomy" id="36087"/>
    <lineage>
        <taxon>Eukaryota</taxon>
        <taxon>Metazoa</taxon>
        <taxon>Ecdysozoa</taxon>
        <taxon>Nematoda</taxon>
        <taxon>Enoplea</taxon>
        <taxon>Dorylaimia</taxon>
        <taxon>Trichinellida</taxon>
        <taxon>Trichuridae</taxon>
        <taxon>Trichuris</taxon>
    </lineage>
</organism>
<dbReference type="AlphaFoldDB" id="A0A077Z9Y1"/>
<dbReference type="Proteomes" id="UP000030665">
    <property type="component" value="Unassembled WGS sequence"/>
</dbReference>
<reference evidence="1" key="1">
    <citation type="submission" date="2014-01" db="EMBL/GenBank/DDBJ databases">
        <authorList>
            <person name="Aslett M."/>
        </authorList>
    </citation>
    <scope>NUCLEOTIDE SEQUENCE</scope>
</reference>
<sequence>MESSQLADRIDASGKMRLNAVRLHLRVVAPSVALSWTVIYCLFAKRRDGTEDKFILNVPYQRKVSANPRLVMSSMPVGEVGNGREKATGKQSFVNRNNRIGCATNVFGGKMTGRAFVMNELSTRRNRLMVAQFP</sequence>
<evidence type="ECO:0000313" key="2">
    <source>
        <dbReference type="Proteomes" id="UP000030665"/>
    </source>
</evidence>
<gene>
    <name evidence="1" type="ORF">TTRE_0000378701</name>
</gene>
<keyword evidence="2" id="KW-1185">Reference proteome</keyword>
<proteinExistence type="predicted"/>
<reference evidence="1" key="2">
    <citation type="submission" date="2014-03" db="EMBL/GenBank/DDBJ databases">
        <title>The whipworm genome and dual-species transcriptomics of an intimate host-pathogen interaction.</title>
        <authorList>
            <person name="Foth B.J."/>
            <person name="Tsai I.J."/>
            <person name="Reid A.J."/>
            <person name="Bancroft A.J."/>
            <person name="Nichol S."/>
            <person name="Tracey A."/>
            <person name="Holroyd N."/>
            <person name="Cotton J.A."/>
            <person name="Stanley E.J."/>
            <person name="Zarowiecki M."/>
            <person name="Liu J.Z."/>
            <person name="Huckvale T."/>
            <person name="Cooper P.J."/>
            <person name="Grencis R.K."/>
            <person name="Berriman M."/>
        </authorList>
    </citation>
    <scope>NUCLEOTIDE SEQUENCE [LARGE SCALE GENOMIC DNA]</scope>
</reference>
<accession>A0A077Z9Y1</accession>
<protein>
    <submittedName>
        <fullName evidence="1">Uncharacterized protein</fullName>
    </submittedName>
</protein>
<evidence type="ECO:0000313" key="1">
    <source>
        <dbReference type="EMBL" id="CDW55515.1"/>
    </source>
</evidence>
<name>A0A077Z9Y1_TRITR</name>
<dbReference type="EMBL" id="HG805959">
    <property type="protein sequence ID" value="CDW55515.1"/>
    <property type="molecule type" value="Genomic_DNA"/>
</dbReference>